<protein>
    <submittedName>
        <fullName evidence="5">Uncharacterized protein</fullName>
    </submittedName>
</protein>
<evidence type="ECO:0000313" key="5">
    <source>
        <dbReference type="EMBL" id="EAZ81634.1"/>
    </source>
</evidence>
<dbReference type="EMBL" id="CM001023">
    <property type="protein sequence ID" value="EAZ81634.1"/>
    <property type="molecule type" value="Genomic_DNA"/>
</dbReference>
<dbReference type="Pfam" id="PF13432">
    <property type="entry name" value="TPR_16"/>
    <property type="match status" value="1"/>
</dbReference>
<dbReference type="PANTHER" id="PTHR44858">
    <property type="entry name" value="TETRATRICOPEPTIDE REPEAT PROTEIN 6"/>
    <property type="match status" value="1"/>
</dbReference>
<evidence type="ECO:0000256" key="4">
    <source>
        <dbReference type="SAM" id="SignalP"/>
    </source>
</evidence>
<name>A3HU12_9BACT</name>
<dbReference type="STRING" id="388413.ALPR1_00295"/>
<feature type="repeat" description="TPR" evidence="3">
    <location>
        <begin position="286"/>
        <end position="319"/>
    </location>
</feature>
<sequence>MPKILRFILLFLLPIASFSQQKNNSSILEQGKIAFENENWKQAVGHFDTWLSLHPKDEEAYWLRGQSFEYLEEYERSNSDYSAALTLDPLHAEVYFARGRVRHMLGQYEQAMLDFDTFLESEPGETTRVIYSRAPGQKGISNIITAQNENPAQVYYHMGLSSMELQEYDNALNFFEEALRFQPGKADFYAEIGRAYSKIGDNELALAAFEEALSIDPDHLIAKQGIATVKAGNDPDLIKTLTEVIDDSSANSQTFKQRGYYRMNNDELEDALKDFSEAIKLDDMDPETFFYRGKVYGKLKNWKEAEKDLSKAIELDAQNPEYYLARGQNRYLSKALQEALADFTIFINLDPENPSAYYHRGITYQRLKEMDLACQDLKKAADLGMEQAQTIWKKICQEGTR</sequence>
<dbReference type="Pfam" id="PF13181">
    <property type="entry name" value="TPR_8"/>
    <property type="match status" value="2"/>
</dbReference>
<dbReference type="Gene3D" id="1.25.40.10">
    <property type="entry name" value="Tetratricopeptide repeat domain"/>
    <property type="match status" value="4"/>
</dbReference>
<feature type="signal peptide" evidence="4">
    <location>
        <begin position="1"/>
        <end position="21"/>
    </location>
</feature>
<comment type="caution">
    <text evidence="5">The sequence shown here is derived from an EMBL/GenBank/DDBJ whole genome shotgun (WGS) entry which is preliminary data.</text>
</comment>
<keyword evidence="1" id="KW-0677">Repeat</keyword>
<feature type="repeat" description="TPR" evidence="3">
    <location>
        <begin position="58"/>
        <end position="91"/>
    </location>
</feature>
<accession>A3HU12</accession>
<dbReference type="SUPFAM" id="SSF48452">
    <property type="entry name" value="TPR-like"/>
    <property type="match status" value="2"/>
</dbReference>
<dbReference type="HOGENOM" id="CLU_003728_2_2_10"/>
<dbReference type="EMBL" id="AAXU02000001">
    <property type="protein sequence ID" value="EAZ81634.1"/>
    <property type="molecule type" value="Genomic_DNA"/>
</dbReference>
<dbReference type="InterPro" id="IPR019734">
    <property type="entry name" value="TPR_rpt"/>
</dbReference>
<dbReference type="InterPro" id="IPR013105">
    <property type="entry name" value="TPR_2"/>
</dbReference>
<dbReference type="OrthoDB" id="818930at2"/>
<feature type="repeat" description="TPR" evidence="3">
    <location>
        <begin position="252"/>
        <end position="285"/>
    </location>
</feature>
<keyword evidence="2 3" id="KW-0802">TPR repeat</keyword>
<dbReference type="PANTHER" id="PTHR44858:SF1">
    <property type="entry name" value="UDP-N-ACETYLGLUCOSAMINE--PEPTIDE N-ACETYLGLUCOSAMINYLTRANSFERASE SPINDLY-RELATED"/>
    <property type="match status" value="1"/>
</dbReference>
<proteinExistence type="predicted"/>
<feature type="repeat" description="TPR" evidence="3">
    <location>
        <begin position="186"/>
        <end position="219"/>
    </location>
</feature>
<organism evidence="5 6">
    <name type="scientific">Algoriphagus machipongonensis</name>
    <dbReference type="NCBI Taxonomy" id="388413"/>
    <lineage>
        <taxon>Bacteria</taxon>
        <taxon>Pseudomonadati</taxon>
        <taxon>Bacteroidota</taxon>
        <taxon>Cytophagia</taxon>
        <taxon>Cytophagales</taxon>
        <taxon>Cyclobacteriaceae</taxon>
        <taxon>Algoriphagus</taxon>
    </lineage>
</organism>
<keyword evidence="6" id="KW-1185">Reference proteome</keyword>
<dbReference type="InterPro" id="IPR050498">
    <property type="entry name" value="Ycf3"/>
</dbReference>
<evidence type="ECO:0000313" key="6">
    <source>
        <dbReference type="Proteomes" id="UP000003919"/>
    </source>
</evidence>
<keyword evidence="4" id="KW-0732">Signal</keyword>
<evidence type="ECO:0000256" key="3">
    <source>
        <dbReference type="PROSITE-ProRule" id="PRU00339"/>
    </source>
</evidence>
<reference evidence="5 6" key="1">
    <citation type="journal article" date="2011" name="J. Bacteriol.">
        <title>Complete genome sequence of Algoriphagus sp. PR1, bacterial prey of a colony-forming choanoflagellate.</title>
        <authorList>
            <person name="Alegado R.A."/>
            <person name="Ferriera S."/>
            <person name="Nusbaum C."/>
            <person name="Young S.K."/>
            <person name="Zeng Q."/>
            <person name="Imamovic A."/>
            <person name="Fairclough S.R."/>
            <person name="King N."/>
        </authorList>
    </citation>
    <scope>NUCLEOTIDE SEQUENCE [LARGE SCALE GENOMIC DNA]</scope>
    <source>
        <strain evidence="5 6">PR1</strain>
    </source>
</reference>
<feature type="repeat" description="TPR" evidence="3">
    <location>
        <begin position="152"/>
        <end position="185"/>
    </location>
</feature>
<dbReference type="eggNOG" id="COG0457">
    <property type="taxonomic scope" value="Bacteria"/>
</dbReference>
<feature type="chain" id="PRO_5002653196" evidence="4">
    <location>
        <begin position="22"/>
        <end position="401"/>
    </location>
</feature>
<dbReference type="RefSeq" id="WP_008197586.1">
    <property type="nucleotide sequence ID" value="NZ_CM001023.1"/>
</dbReference>
<dbReference type="PROSITE" id="PS50293">
    <property type="entry name" value="TPR_REGION"/>
    <property type="match status" value="2"/>
</dbReference>
<dbReference type="InterPro" id="IPR011990">
    <property type="entry name" value="TPR-like_helical_dom_sf"/>
</dbReference>
<gene>
    <name evidence="5" type="ORF">ALPR1_00295</name>
</gene>
<dbReference type="Pfam" id="PF07719">
    <property type="entry name" value="TPR_2"/>
    <property type="match status" value="2"/>
</dbReference>
<evidence type="ECO:0000256" key="2">
    <source>
        <dbReference type="ARBA" id="ARBA00022803"/>
    </source>
</evidence>
<evidence type="ECO:0000256" key="1">
    <source>
        <dbReference type="ARBA" id="ARBA00022737"/>
    </source>
</evidence>
<dbReference type="SMART" id="SM00028">
    <property type="entry name" value="TPR"/>
    <property type="match status" value="9"/>
</dbReference>
<dbReference type="AlphaFoldDB" id="A3HU12"/>
<feature type="repeat" description="TPR" evidence="3">
    <location>
        <begin position="92"/>
        <end position="125"/>
    </location>
</feature>
<dbReference type="Proteomes" id="UP000003919">
    <property type="component" value="Chromosome"/>
</dbReference>
<dbReference type="PROSITE" id="PS50005">
    <property type="entry name" value="TPR"/>
    <property type="match status" value="6"/>
</dbReference>